<dbReference type="STRING" id="1173022.Cri9333_3641"/>
<evidence type="ECO:0000313" key="2">
    <source>
        <dbReference type="EMBL" id="AFZ14459.1"/>
    </source>
</evidence>
<keyword evidence="1" id="KW-0472">Membrane</keyword>
<proteinExistence type="predicted"/>
<dbReference type="eggNOG" id="COG4449">
    <property type="taxonomic scope" value="Bacteria"/>
</dbReference>
<dbReference type="AlphaFoldDB" id="K9W3T8"/>
<evidence type="ECO:0000313" key="3">
    <source>
        <dbReference type="Proteomes" id="UP000010472"/>
    </source>
</evidence>
<dbReference type="Proteomes" id="UP000010472">
    <property type="component" value="Chromosome"/>
</dbReference>
<organism evidence="2 3">
    <name type="scientific">Crinalium epipsammum PCC 9333</name>
    <dbReference type="NCBI Taxonomy" id="1173022"/>
    <lineage>
        <taxon>Bacteria</taxon>
        <taxon>Bacillati</taxon>
        <taxon>Cyanobacteriota</taxon>
        <taxon>Cyanophyceae</taxon>
        <taxon>Gomontiellales</taxon>
        <taxon>Gomontiellaceae</taxon>
        <taxon>Crinalium</taxon>
    </lineage>
</organism>
<dbReference type="KEGG" id="cep:Cri9333_3641"/>
<keyword evidence="1" id="KW-1133">Transmembrane helix</keyword>
<dbReference type="HOGENOM" id="CLU_071798_0_0_3"/>
<evidence type="ECO:0000256" key="1">
    <source>
        <dbReference type="SAM" id="Phobius"/>
    </source>
</evidence>
<dbReference type="OrthoDB" id="5141003at2"/>
<keyword evidence="1" id="KW-0812">Transmembrane</keyword>
<dbReference type="EMBL" id="CP003620">
    <property type="protein sequence ID" value="AFZ14459.1"/>
    <property type="molecule type" value="Genomic_DNA"/>
</dbReference>
<accession>K9W3T8</accession>
<sequence>MFKLILSLIRWLQGGALRLLTLAGIILLIWGIISPVGTLYWWLNQSAENLGLLKKPSNSLVVSYANKDSQDNGLNNSNNDINCYIVFMPGVGDFSADELTNGEKIFLTSLIEKHPKCAAVANVFPYSVANKSLGGQRFLSPIWSFANDATGWLGGAGVLIKIRNLWRFAISADNRYGTIYNQGIASAILERIDAVHPIPKSPKQPIKIILIGTSGGAEVSLNAVPFLKQWIDAKIIVVSIGGVFNGRNGFNQSEYVYHFRGSRDWVENIGGTLFPSRWLWNVTSPFVKARNSGRYTSIMSGSHKHDGDQGYFGEDLIPNSQMKYVDITVQKVNQLAIWSD</sequence>
<protein>
    <submittedName>
        <fullName evidence="2">Uncharacterized protein</fullName>
    </submittedName>
</protein>
<name>K9W3T8_9CYAN</name>
<keyword evidence="3" id="KW-1185">Reference proteome</keyword>
<dbReference type="PATRIC" id="fig|1173022.3.peg.3918"/>
<feature type="transmembrane region" description="Helical" evidence="1">
    <location>
        <begin position="20"/>
        <end position="43"/>
    </location>
</feature>
<reference evidence="2 3" key="1">
    <citation type="submission" date="2012-06" db="EMBL/GenBank/DDBJ databases">
        <title>Finished chromosome of genome of Crinalium epipsammum PCC 9333.</title>
        <authorList>
            <consortium name="US DOE Joint Genome Institute"/>
            <person name="Gugger M."/>
            <person name="Coursin T."/>
            <person name="Rippka R."/>
            <person name="Tandeau De Marsac N."/>
            <person name="Huntemann M."/>
            <person name="Wei C.-L."/>
            <person name="Han J."/>
            <person name="Detter J.C."/>
            <person name="Han C."/>
            <person name="Tapia R."/>
            <person name="Davenport K."/>
            <person name="Daligault H."/>
            <person name="Erkkila T."/>
            <person name="Gu W."/>
            <person name="Munk A.C.C."/>
            <person name="Teshima H."/>
            <person name="Xu Y."/>
            <person name="Chain P."/>
            <person name="Chen A."/>
            <person name="Krypides N."/>
            <person name="Mavromatis K."/>
            <person name="Markowitz V."/>
            <person name="Szeto E."/>
            <person name="Ivanova N."/>
            <person name="Mikhailova N."/>
            <person name="Ovchinnikova G."/>
            <person name="Pagani I."/>
            <person name="Pati A."/>
            <person name="Goodwin L."/>
            <person name="Peters L."/>
            <person name="Pitluck S."/>
            <person name="Woyke T."/>
            <person name="Kerfeld C."/>
        </authorList>
    </citation>
    <scope>NUCLEOTIDE SEQUENCE [LARGE SCALE GENOMIC DNA]</scope>
    <source>
        <strain evidence="2 3">PCC 9333</strain>
    </source>
</reference>
<gene>
    <name evidence="2" type="ORF">Cri9333_3641</name>
</gene>
<dbReference type="RefSeq" id="WP_015204564.1">
    <property type="nucleotide sequence ID" value="NC_019753.1"/>
</dbReference>